<dbReference type="RefSeq" id="WP_203781962.1">
    <property type="nucleotide sequence ID" value="NZ_BOMV01000034.1"/>
</dbReference>
<dbReference type="GO" id="GO:0016877">
    <property type="term" value="F:ligase activity, forming carbon-sulfur bonds"/>
    <property type="evidence" value="ECO:0007669"/>
    <property type="project" value="UniProtKB-ARBA"/>
</dbReference>
<feature type="domain" description="AMP-binding enzyme C-terminal" evidence="4">
    <location>
        <begin position="405"/>
        <end position="480"/>
    </location>
</feature>
<dbReference type="InterPro" id="IPR045851">
    <property type="entry name" value="AMP-bd_C_sf"/>
</dbReference>
<evidence type="ECO:0000313" key="5">
    <source>
        <dbReference type="EMBL" id="GIE95675.1"/>
    </source>
</evidence>
<comment type="similarity">
    <text evidence="1">Belongs to the ATP-dependent AMP-binding enzyme family.</text>
</comment>
<dbReference type="AlphaFoldDB" id="A0A919MXG0"/>
<dbReference type="InterPro" id="IPR050237">
    <property type="entry name" value="ATP-dep_AMP-bd_enzyme"/>
</dbReference>
<dbReference type="Pfam" id="PF00501">
    <property type="entry name" value="AMP-binding"/>
    <property type="match status" value="1"/>
</dbReference>
<dbReference type="PROSITE" id="PS00455">
    <property type="entry name" value="AMP_BINDING"/>
    <property type="match status" value="1"/>
</dbReference>
<keyword evidence="2" id="KW-0436">Ligase</keyword>
<dbReference type="InterPro" id="IPR020845">
    <property type="entry name" value="AMP-binding_CS"/>
</dbReference>
<evidence type="ECO:0000259" key="3">
    <source>
        <dbReference type="Pfam" id="PF00501"/>
    </source>
</evidence>
<dbReference type="Gene3D" id="3.30.300.30">
    <property type="match status" value="1"/>
</dbReference>
<dbReference type="Gene3D" id="3.40.50.12780">
    <property type="entry name" value="N-terminal domain of ligase-like"/>
    <property type="match status" value="1"/>
</dbReference>
<dbReference type="Pfam" id="PF13193">
    <property type="entry name" value="AMP-binding_C"/>
    <property type="match status" value="1"/>
</dbReference>
<evidence type="ECO:0000259" key="4">
    <source>
        <dbReference type="Pfam" id="PF13193"/>
    </source>
</evidence>
<accession>A0A919MXG0</accession>
<organism evidence="5 6">
    <name type="scientific">Paractinoplanes rishiriensis</name>
    <dbReference type="NCBI Taxonomy" id="1050105"/>
    <lineage>
        <taxon>Bacteria</taxon>
        <taxon>Bacillati</taxon>
        <taxon>Actinomycetota</taxon>
        <taxon>Actinomycetes</taxon>
        <taxon>Micromonosporales</taxon>
        <taxon>Micromonosporaceae</taxon>
        <taxon>Paractinoplanes</taxon>
    </lineage>
</organism>
<evidence type="ECO:0000256" key="2">
    <source>
        <dbReference type="ARBA" id="ARBA00022598"/>
    </source>
</evidence>
<keyword evidence="6" id="KW-1185">Reference proteome</keyword>
<dbReference type="Proteomes" id="UP000636960">
    <property type="component" value="Unassembled WGS sequence"/>
</dbReference>
<evidence type="ECO:0000313" key="6">
    <source>
        <dbReference type="Proteomes" id="UP000636960"/>
    </source>
</evidence>
<protein>
    <submittedName>
        <fullName evidence="5">Fatty-acyl-CoA synthase</fullName>
    </submittedName>
</protein>
<reference evidence="5" key="1">
    <citation type="submission" date="2021-01" db="EMBL/GenBank/DDBJ databases">
        <title>Whole genome shotgun sequence of Actinoplanes rishiriensis NBRC 108556.</title>
        <authorList>
            <person name="Komaki H."/>
            <person name="Tamura T."/>
        </authorList>
    </citation>
    <scope>NUCLEOTIDE SEQUENCE</scope>
    <source>
        <strain evidence="5">NBRC 108556</strain>
    </source>
</reference>
<sequence length="493" mass="51965">MHNWGLGSWPLRRARMSPDRVAVIQGERSYTYQEMLERSLRVAHALAAHGVRAGSRVAYLGPNHPAFLEVMFGAGLLGAIFVPLNTRLAAPELDFILADSGASVLVWAPSHEAVVAQLAAPVTLLPHGFAADAPATPLDSPVGPSSTAMILYTSGTTGRPKGVMLTHDNLAWNTVNLLLDVDLTSSEVTLVSAPMFHVAALNQTVLPTFCKGGTLVLVPAFDPAETLTLIARHRVTYLFGVPAMFAAIARSPGWSSADLSSVRSLICGGAPVPAPLIEIYQRRGLTFMQGYGLTEAAPGVLFLRADQSAAKAGSAGTPAFFTDVRRVAVDGSAAPSDAPGEILVQGPNVMAGYWNRPADTAAVLDGDGWLRTGDIAVADPDGCLYVRDRVSDMFISGGENVYPAEVESALFEHPEVAECAVYGVPDERWGEVGCAVVVPRPGCSPDSSGLLAFLDGRIARYKIPKSVVFATELPRTASGKVLKSRLRGSSGPA</sequence>
<gene>
    <name evidence="5" type="ORF">Ari01nite_31400</name>
</gene>
<dbReference type="PANTHER" id="PTHR43767:SF7">
    <property type="entry name" value="MEDIUM_LONG-CHAIN-FATTY-ACID--COA LIGASE FADD8"/>
    <property type="match status" value="1"/>
</dbReference>
<dbReference type="CDD" id="cd17631">
    <property type="entry name" value="FACL_FadD13-like"/>
    <property type="match status" value="1"/>
</dbReference>
<dbReference type="InterPro" id="IPR000873">
    <property type="entry name" value="AMP-dep_synth/lig_dom"/>
</dbReference>
<proteinExistence type="inferred from homology"/>
<dbReference type="InterPro" id="IPR025110">
    <property type="entry name" value="AMP-bd_C"/>
</dbReference>
<name>A0A919MXG0_9ACTN</name>
<dbReference type="PANTHER" id="PTHR43767">
    <property type="entry name" value="LONG-CHAIN-FATTY-ACID--COA LIGASE"/>
    <property type="match status" value="1"/>
</dbReference>
<dbReference type="EMBL" id="BOMV01000034">
    <property type="protein sequence ID" value="GIE95675.1"/>
    <property type="molecule type" value="Genomic_DNA"/>
</dbReference>
<dbReference type="InterPro" id="IPR042099">
    <property type="entry name" value="ANL_N_sf"/>
</dbReference>
<feature type="domain" description="AMP-dependent synthetase/ligase" evidence="3">
    <location>
        <begin position="12"/>
        <end position="354"/>
    </location>
</feature>
<evidence type="ECO:0000256" key="1">
    <source>
        <dbReference type="ARBA" id="ARBA00006432"/>
    </source>
</evidence>
<comment type="caution">
    <text evidence="5">The sequence shown here is derived from an EMBL/GenBank/DDBJ whole genome shotgun (WGS) entry which is preliminary data.</text>
</comment>
<dbReference type="FunFam" id="3.30.300.30:FF:000008">
    <property type="entry name" value="2,3-dihydroxybenzoate-AMP ligase"/>
    <property type="match status" value="1"/>
</dbReference>
<dbReference type="SUPFAM" id="SSF56801">
    <property type="entry name" value="Acetyl-CoA synthetase-like"/>
    <property type="match status" value="1"/>
</dbReference>